<evidence type="ECO:0000256" key="1">
    <source>
        <dbReference type="ARBA" id="ARBA00022729"/>
    </source>
</evidence>
<name>A0A2P6M690_9GAMM</name>
<proteinExistence type="predicted"/>
<evidence type="ECO:0000256" key="3">
    <source>
        <dbReference type="ARBA" id="ARBA00022837"/>
    </source>
</evidence>
<reference evidence="6 7" key="1">
    <citation type="submission" date="2018-03" db="EMBL/GenBank/DDBJ databases">
        <title>Arenimonas caeni sp. nov., isolated from activated sludge.</title>
        <authorList>
            <person name="Liu H."/>
        </authorList>
    </citation>
    <scope>NUCLEOTIDE SEQUENCE [LARGE SCALE GENOMIC DNA]</scope>
    <source>
        <strain evidence="7">z29</strain>
    </source>
</reference>
<evidence type="ECO:0000256" key="4">
    <source>
        <dbReference type="SAM" id="Phobius"/>
    </source>
</evidence>
<dbReference type="Pfam" id="PF03160">
    <property type="entry name" value="Calx-beta"/>
    <property type="match status" value="3"/>
</dbReference>
<dbReference type="Gene3D" id="2.60.40.10">
    <property type="entry name" value="Immunoglobulins"/>
    <property type="match status" value="10"/>
</dbReference>
<dbReference type="OrthoDB" id="1114329at2"/>
<accession>A0A2P6M690</accession>
<dbReference type="InterPro" id="IPR038081">
    <property type="entry name" value="CalX-like_sf"/>
</dbReference>
<protein>
    <submittedName>
        <fullName evidence="6">Autotransporter outer membrane beta-barrel domain-containing protein</fullName>
    </submittedName>
</protein>
<gene>
    <name evidence="6" type="ORF">C6N40_12460</name>
</gene>
<keyword evidence="2" id="KW-0677">Repeat</keyword>
<keyword evidence="4" id="KW-0812">Transmembrane</keyword>
<dbReference type="SUPFAM" id="SSF103515">
    <property type="entry name" value="Autotransporter"/>
    <property type="match status" value="1"/>
</dbReference>
<dbReference type="SUPFAM" id="SSF49313">
    <property type="entry name" value="Cadherin-like"/>
    <property type="match status" value="9"/>
</dbReference>
<evidence type="ECO:0000313" key="6">
    <source>
        <dbReference type="EMBL" id="PRH81492.1"/>
    </source>
</evidence>
<dbReference type="InterPro" id="IPR015919">
    <property type="entry name" value="Cadherin-like_sf"/>
</dbReference>
<dbReference type="InterPro" id="IPR003644">
    <property type="entry name" value="Calx_beta"/>
</dbReference>
<keyword evidence="4" id="KW-1133">Transmembrane helix</keyword>
<dbReference type="SMART" id="SM00237">
    <property type="entry name" value="Calx_beta"/>
    <property type="match status" value="4"/>
</dbReference>
<dbReference type="GO" id="GO:0016020">
    <property type="term" value="C:membrane"/>
    <property type="evidence" value="ECO:0007669"/>
    <property type="project" value="InterPro"/>
</dbReference>
<dbReference type="SUPFAM" id="SSF141072">
    <property type="entry name" value="CalX-like"/>
    <property type="match status" value="4"/>
</dbReference>
<dbReference type="SMART" id="SM00869">
    <property type="entry name" value="Autotransporter"/>
    <property type="match status" value="1"/>
</dbReference>
<dbReference type="GO" id="GO:0005509">
    <property type="term" value="F:calcium ion binding"/>
    <property type="evidence" value="ECO:0007669"/>
    <property type="project" value="InterPro"/>
</dbReference>
<dbReference type="Proteomes" id="UP000241736">
    <property type="component" value="Unassembled WGS sequence"/>
</dbReference>
<dbReference type="Gene3D" id="2.40.128.130">
    <property type="entry name" value="Autotransporter beta-domain"/>
    <property type="match status" value="1"/>
</dbReference>
<evidence type="ECO:0000259" key="5">
    <source>
        <dbReference type="PROSITE" id="PS51208"/>
    </source>
</evidence>
<dbReference type="InterPro" id="IPR005546">
    <property type="entry name" value="Autotransporte_beta"/>
</dbReference>
<evidence type="ECO:0000313" key="7">
    <source>
        <dbReference type="Proteomes" id="UP000241736"/>
    </source>
</evidence>
<feature type="domain" description="Autotransporter" evidence="5">
    <location>
        <begin position="1901"/>
        <end position="2179"/>
    </location>
</feature>
<dbReference type="Pfam" id="PF17963">
    <property type="entry name" value="Big_9"/>
    <property type="match status" value="3"/>
</dbReference>
<keyword evidence="1" id="KW-0732">Signal</keyword>
<keyword evidence="3" id="KW-0106">Calcium</keyword>
<dbReference type="Gene3D" id="2.60.40.2030">
    <property type="match status" value="4"/>
</dbReference>
<dbReference type="GO" id="GO:0007154">
    <property type="term" value="P:cell communication"/>
    <property type="evidence" value="ECO:0007669"/>
    <property type="project" value="InterPro"/>
</dbReference>
<keyword evidence="4" id="KW-0472">Membrane</keyword>
<dbReference type="InterPro" id="IPR013783">
    <property type="entry name" value="Ig-like_fold"/>
</dbReference>
<evidence type="ECO:0000256" key="2">
    <source>
        <dbReference type="ARBA" id="ARBA00022737"/>
    </source>
</evidence>
<feature type="transmembrane region" description="Helical" evidence="4">
    <location>
        <begin position="71"/>
        <end position="92"/>
    </location>
</feature>
<keyword evidence="7" id="KW-1185">Reference proteome</keyword>
<dbReference type="PANTHER" id="PTHR37494:SF1">
    <property type="entry name" value="STAPHYLOCOCCUS AUREUS SURFACE PROTEIN A"/>
    <property type="match status" value="1"/>
</dbReference>
<sequence>MEAAMLQRSMTGFSGAVPGLGLPWPLGPVGRVDPGAWLASTAWPTIHRGESEMSEAPTAPRRRADAARHRIGLLAGLLLIAGLFWSSLAAAAPSTYPGCATRNVNVAWGGSVYVDLSTCHDFGLGVVSVAPAHGSTSEVGSPVNGYTYVHNGSTPPGGGTDTFVVLDDFSDEITVTVNIAAPTSAIIVSPANLPAMTAGTPFSQTLTSSGGTAPYIYTLQSGPLPVGLSLTSGGVISGTPTQRGGYAFTVRATDSTTPTAQFVDKAYNGTVASPTLSISPVSATAVQNVAFSQQLVASGGVAPHTYQLETGSFPAGISISSSGLVSGTTAAAPGNYPVSLRVTDASTGPGVYFELENFTLTVSPPPSVSIAVSPASVSEDGATNLTFTVTRSLNLSSPTVVNITTSGTATSGVDYTGGVANVTIPAGATTATIVIDPTVDGTVELDETVTLTVAAGTGYTVGAPASATGTILNDDVPTATISVSPAAVAEDGAPNLVYTVTLNQANPGAATTVNYTIGGTATNGTDYATIASPLVIPAGNTTGTITVNPTADATIEADETVILTLAAGAGYTVGVPNSATGTILNDDLPNLSINDVTANEGNAGTTNFTFTVSLSAPAGPGGVTFDIATANGTATAGVDYVANSLTGQTIPAGSSTYTFTVQVNGDTLNEPSETFFVNVTNVVNAVVTDGQGVGTIVNDDPLPSLSINDVSVVEGNAGTVNAVFTVSLSAASGQTVSVNYATADGTATQPADYTATSGTLTFPAGTTTQTISVPVIGETIPEANEIFFVNLSGAVNATISDNQGVGTITNDDVPVTVSPASLPGGTVAAAYSQTVTASGGVAPYSFAVTAGSLPAGLTLSPGGVLSGTPTAGGTFNFTITANDSSPFPGPFSGSQAYSVVIAPPTITLPATALAGGTLGQAYSASITAASGGTAPYSYAVTAGALPGGLTLNPSTGAITGTPSALGSFNFSITATDSSTGTGPYTATQSYAITVIDVPPVANNSSTTVAYGSGANPVALNITGGAPTSLAITSPASNGTATVSGLTITYQPNAGYAGPDSFVYTATNTGGTSAPATVSVTVNDPIITITPSGGFAAAVASPYTQTFTFNGGAQPWSGYQVTNLPAGLSITGTTANTVTISGTPTQAGTFNLNVSATDSSTGNGPYSVGQSFALTVAAPTLAMTPAPGTLNAPYGAAFSQSFSASGGIGPYSYALTGALPAGLSFSGNTLSGTPTAPGSYPVTVTATDTGSTGTGAPFTIAQNYTIDVPAPVIVVDPATLPDPVVSTAYNQVITASGGLAPYSFAVTAGALPSGITLAPGGTLSGTTNEVGTFNFTVTATDNFGQTGSRAYTVTVAAPTLTMTPAPGTLSAPYGAAFSQVFTAGGGSGSFSYALTGTLPAGMSFSGNTLSGTPVAPGSYPVTVTATDTMLTGAGAPFSIAQNYTIDVPAPTIVVDPATLANGIAGEAYAATLTANGGIGPYGFAVSAGALPPGLTLSTGGALSGTPTASGSFAFTVTATDANGQTGSRDYTLVTAVPVLSVTPASLPSGIVGVAYNQTLGATGGNAPYSFDVTTGALPDGLTLSPAGALTGTPTVQGNFDFTVTATDSTTGTAGTGSRAYTLEIVYAPPVAVDDTATVLAGEAVTIAVTANDTSVAPITSVAIITPPTEGTAVVSGLDILYTAPALAPPTVSFTYAATGPGGTSAPATVTVTVNPLPMPVAQSVTTPPATPVTVDITAGATGGPFTAADIIAISPAGSGTATVAAGGSGFLLTFTPDPAFEGLATVQFTVSNAFATSAVTTLQVTVEPRPDPSLDPEVMGLIDGQAESTRRFATGQIANFQQRLEQLHRGGGGSRNNLSFAADPRCLEPLVGRTLDGCAEDDATAANGLRDPSASASASADGQASPWGAWVGGMIRSGSLDGRAGRPELDFETDGISAGVDYRVNDGFAIGAGFGWGQDEVLVGRNGSRIEGDARTLALYASWHPGQRMFVDGVVGVQDLRFDLRRYLTGAGGFVGGRRDGDQWFASVTAGSEIDRGGLRLAPYLRYDMARAELDGYVETGHPILALAYAPMDVDTSIGTLGLRLDWRRDVAWGSFTPQLRLEYQQDFSGRTTAGMGYADLPGGPTYGVAASRFDRNRFVAGLGALFDTDSGWNWRLEYRGQLGGDSEDHGVLVNVQKQF</sequence>
<dbReference type="EMBL" id="PVLF01000023">
    <property type="protein sequence ID" value="PRH81492.1"/>
    <property type="molecule type" value="Genomic_DNA"/>
</dbReference>
<dbReference type="PANTHER" id="PTHR37494">
    <property type="entry name" value="HEMAGGLUTININ"/>
    <property type="match status" value="1"/>
</dbReference>
<comment type="caution">
    <text evidence="6">The sequence shown here is derived from an EMBL/GenBank/DDBJ whole genome shotgun (WGS) entry which is preliminary data.</text>
</comment>
<organism evidence="6 7">
    <name type="scientific">Arenimonas caeni</name>
    <dbReference type="NCBI Taxonomy" id="2058085"/>
    <lineage>
        <taxon>Bacteria</taxon>
        <taxon>Pseudomonadati</taxon>
        <taxon>Pseudomonadota</taxon>
        <taxon>Gammaproteobacteria</taxon>
        <taxon>Lysobacterales</taxon>
        <taxon>Lysobacteraceae</taxon>
        <taxon>Arenimonas</taxon>
    </lineage>
</organism>
<dbReference type="Gene3D" id="2.60.40.2810">
    <property type="match status" value="1"/>
</dbReference>
<dbReference type="PROSITE" id="PS51208">
    <property type="entry name" value="AUTOTRANSPORTER"/>
    <property type="match status" value="1"/>
</dbReference>
<dbReference type="Pfam" id="PF05345">
    <property type="entry name" value="He_PIG"/>
    <property type="match status" value="10"/>
</dbReference>
<dbReference type="Pfam" id="PF03797">
    <property type="entry name" value="Autotransporter"/>
    <property type="match status" value="1"/>
</dbReference>
<dbReference type="InterPro" id="IPR036709">
    <property type="entry name" value="Autotransporte_beta_dom_sf"/>
</dbReference>